<evidence type="ECO:0000313" key="1">
    <source>
        <dbReference type="EMBL" id="TQE04668.1"/>
    </source>
</evidence>
<evidence type="ECO:0000313" key="2">
    <source>
        <dbReference type="Proteomes" id="UP000315295"/>
    </source>
</evidence>
<proteinExistence type="predicted"/>
<protein>
    <submittedName>
        <fullName evidence="1">Uncharacterized protein</fullName>
    </submittedName>
</protein>
<dbReference type="EMBL" id="VIEB01000136">
    <property type="protein sequence ID" value="TQE04668.1"/>
    <property type="molecule type" value="Genomic_DNA"/>
</dbReference>
<dbReference type="AlphaFoldDB" id="A0A540N0S9"/>
<accession>A0A540N0S9</accession>
<comment type="caution">
    <text evidence="1">The sequence shown here is derived from an EMBL/GenBank/DDBJ whole genome shotgun (WGS) entry which is preliminary data.</text>
</comment>
<name>A0A540N0S9_MALBA</name>
<organism evidence="1 2">
    <name type="scientific">Malus baccata</name>
    <name type="common">Siberian crab apple</name>
    <name type="synonym">Pyrus baccata</name>
    <dbReference type="NCBI Taxonomy" id="106549"/>
    <lineage>
        <taxon>Eukaryota</taxon>
        <taxon>Viridiplantae</taxon>
        <taxon>Streptophyta</taxon>
        <taxon>Embryophyta</taxon>
        <taxon>Tracheophyta</taxon>
        <taxon>Spermatophyta</taxon>
        <taxon>Magnoliopsida</taxon>
        <taxon>eudicotyledons</taxon>
        <taxon>Gunneridae</taxon>
        <taxon>Pentapetalae</taxon>
        <taxon>rosids</taxon>
        <taxon>fabids</taxon>
        <taxon>Rosales</taxon>
        <taxon>Rosaceae</taxon>
        <taxon>Amygdaloideae</taxon>
        <taxon>Maleae</taxon>
        <taxon>Malus</taxon>
    </lineage>
</organism>
<keyword evidence="2" id="KW-1185">Reference proteome</keyword>
<gene>
    <name evidence="1" type="ORF">C1H46_009751</name>
</gene>
<dbReference type="Proteomes" id="UP000315295">
    <property type="component" value="Unassembled WGS sequence"/>
</dbReference>
<sequence length="138" mass="15236">MCSQLPTLWITYQEMSLCEQNLNLPNTWLFLHVEGIFLVVALPLSAGNCIEADFRGSEGYCLYINIQFTIITTTGTVISEELTLGKHCKSSPSLTLTRRLALAEFGVVGLLEFGVVDRLLFGVVGLPARDPDRKSGNR</sequence>
<reference evidence="1 2" key="1">
    <citation type="journal article" date="2019" name="G3 (Bethesda)">
        <title>Sequencing of a Wild Apple (Malus baccata) Genome Unravels the Differences Between Cultivated and Wild Apple Species Regarding Disease Resistance and Cold Tolerance.</title>
        <authorList>
            <person name="Chen X."/>
        </authorList>
    </citation>
    <scope>NUCLEOTIDE SEQUENCE [LARGE SCALE GENOMIC DNA]</scope>
    <source>
        <strain evidence="2">cv. Shandingzi</strain>
        <tissue evidence="1">Leaves</tissue>
    </source>
</reference>